<evidence type="ECO:0000256" key="11">
    <source>
        <dbReference type="RuleBase" id="RU361215"/>
    </source>
</evidence>
<keyword evidence="7 10" id="KW-0788">Thiol protease</keyword>
<dbReference type="Pfam" id="PF01088">
    <property type="entry name" value="Peptidase_C12"/>
    <property type="match status" value="1"/>
</dbReference>
<evidence type="ECO:0000256" key="7">
    <source>
        <dbReference type="ARBA" id="ARBA00022807"/>
    </source>
</evidence>
<name>A0A1W4WEI9_AGRPL</name>
<dbReference type="GO" id="GO:0004843">
    <property type="term" value="F:cysteine-type deubiquitinase activity"/>
    <property type="evidence" value="ECO:0007669"/>
    <property type="project" value="UniProtKB-UniRule"/>
</dbReference>
<feature type="active site" description="Nucleophile" evidence="10">
    <location>
        <position position="92"/>
    </location>
</feature>
<dbReference type="AlphaFoldDB" id="A0A1W4WEI9"/>
<feature type="active site" description="Proton donor" evidence="10">
    <location>
        <position position="165"/>
    </location>
</feature>
<keyword evidence="6 10" id="KW-0378">Hydrolase</keyword>
<evidence type="ECO:0000256" key="9">
    <source>
        <dbReference type="ARBA" id="ARBA00073226"/>
    </source>
</evidence>
<dbReference type="EC" id="3.4.19.12" evidence="3 11"/>
<sequence>MNWLPLESNPDVLNKLMQRLGVPKRWNVVDVYGLDRESLQWVPRPVLSVILLYPCNDKINEYMEEKCKEIKDKGQVISPQPYFFRQTAANACGTAALIHSIANNRDQIVLNEGGLKKALEETENATPEERGELLQSNCQDIVDAHKELAGEGQTQVNADEGSSHHFIALVHNNGYLYELDGKKEFPINHGPTEPGKLLEDAAKVCKEYIEKAENDINFSVMALTSCIQ</sequence>
<feature type="domain" description="UCH catalytic" evidence="12">
    <location>
        <begin position="2"/>
        <end position="225"/>
    </location>
</feature>
<proteinExistence type="inferred from homology"/>
<dbReference type="GO" id="GO:0006511">
    <property type="term" value="P:ubiquitin-dependent protein catabolic process"/>
    <property type="evidence" value="ECO:0007669"/>
    <property type="project" value="UniProtKB-UniRule"/>
</dbReference>
<evidence type="ECO:0000256" key="5">
    <source>
        <dbReference type="ARBA" id="ARBA00022786"/>
    </source>
</evidence>
<dbReference type="SUPFAM" id="SSF54001">
    <property type="entry name" value="Cysteine proteinases"/>
    <property type="match status" value="1"/>
</dbReference>
<reference evidence="14" key="1">
    <citation type="submission" date="2025-08" db="UniProtKB">
        <authorList>
            <consortium name="RefSeq"/>
        </authorList>
    </citation>
    <scope>IDENTIFICATION</scope>
    <source>
        <tissue evidence="14">Entire body</tissue>
    </source>
</reference>
<dbReference type="InterPro" id="IPR001578">
    <property type="entry name" value="Peptidase_C12_UCH"/>
</dbReference>
<dbReference type="OrthoDB" id="427186at2759"/>
<evidence type="ECO:0000313" key="14">
    <source>
        <dbReference type="RefSeq" id="XP_018318867.1"/>
    </source>
</evidence>
<comment type="similarity">
    <text evidence="2 10 11">Belongs to the peptidase C12 family.</text>
</comment>
<dbReference type="PROSITE" id="PS00140">
    <property type="entry name" value="UCH_1"/>
    <property type="match status" value="1"/>
</dbReference>
<keyword evidence="5 10" id="KW-0833">Ubl conjugation pathway</keyword>
<dbReference type="Gene3D" id="3.40.532.10">
    <property type="entry name" value="Peptidase C12, ubiquitin carboxyl-terminal hydrolase"/>
    <property type="match status" value="1"/>
</dbReference>
<comment type="function">
    <text evidence="8">Ubiquitin-protein hydrolase is involved both in the processing of ubiquitin precursors and of ubiquitinated proteins. This enzyme is a thiol protease that recognizes and hydrolyzes a peptide bond at the C-terminal glycine of ubiquitin.</text>
</comment>
<feature type="site" description="Transition state stabilizer" evidence="10">
    <location>
        <position position="86"/>
    </location>
</feature>
<keyword evidence="4 10" id="KW-0645">Protease</keyword>
<gene>
    <name evidence="14" type="primary">LOC108732508</name>
</gene>
<evidence type="ECO:0000256" key="10">
    <source>
        <dbReference type="PROSITE-ProRule" id="PRU01393"/>
    </source>
</evidence>
<dbReference type="Proteomes" id="UP000192223">
    <property type="component" value="Unplaced"/>
</dbReference>
<dbReference type="GO" id="GO:0016579">
    <property type="term" value="P:protein deubiquitination"/>
    <property type="evidence" value="ECO:0007669"/>
    <property type="project" value="TreeGrafter"/>
</dbReference>
<accession>A0A1W4WEI9</accession>
<dbReference type="PROSITE" id="PS52048">
    <property type="entry name" value="UCH_DOMAIN"/>
    <property type="match status" value="1"/>
</dbReference>
<dbReference type="KEGG" id="apln:108732508"/>
<keyword evidence="13" id="KW-1185">Reference proteome</keyword>
<dbReference type="InParanoid" id="A0A1W4WEI9"/>
<evidence type="ECO:0000256" key="6">
    <source>
        <dbReference type="ARBA" id="ARBA00022801"/>
    </source>
</evidence>
<dbReference type="PANTHER" id="PTHR10589:SF17">
    <property type="entry name" value="UBIQUITIN CARBOXYL-TERMINAL HYDROLASE"/>
    <property type="match status" value="1"/>
</dbReference>
<evidence type="ECO:0000256" key="2">
    <source>
        <dbReference type="ARBA" id="ARBA00009326"/>
    </source>
</evidence>
<evidence type="ECO:0000313" key="13">
    <source>
        <dbReference type="Proteomes" id="UP000192223"/>
    </source>
</evidence>
<dbReference type="FunCoup" id="A0A1W4WEI9">
    <property type="interactions" value="712"/>
</dbReference>
<dbReference type="RefSeq" id="XP_018318867.1">
    <property type="nucleotide sequence ID" value="XM_018463365.1"/>
</dbReference>
<dbReference type="InterPro" id="IPR057254">
    <property type="entry name" value="UCH_AS"/>
</dbReference>
<comment type="catalytic activity">
    <reaction evidence="1 10 11">
        <text>Thiol-dependent hydrolysis of ester, thioester, amide, peptide and isopeptide bonds formed by the C-terminal Gly of ubiquitin (a 76-residue protein attached to proteins as an intracellular targeting signal).</text>
        <dbReference type="EC" id="3.4.19.12"/>
    </reaction>
</comment>
<evidence type="ECO:0000256" key="3">
    <source>
        <dbReference type="ARBA" id="ARBA00012759"/>
    </source>
</evidence>
<dbReference type="FunFam" id="3.40.532.10:FF:000006">
    <property type="entry name" value="Ubiquitin carboxyl-terminal hydrolase"/>
    <property type="match status" value="1"/>
</dbReference>
<organism evidence="13 14">
    <name type="scientific">Agrilus planipennis</name>
    <name type="common">Emerald ash borer</name>
    <name type="synonym">Agrilus marcopoli</name>
    <dbReference type="NCBI Taxonomy" id="224129"/>
    <lineage>
        <taxon>Eukaryota</taxon>
        <taxon>Metazoa</taxon>
        <taxon>Ecdysozoa</taxon>
        <taxon>Arthropoda</taxon>
        <taxon>Hexapoda</taxon>
        <taxon>Insecta</taxon>
        <taxon>Pterygota</taxon>
        <taxon>Neoptera</taxon>
        <taxon>Endopterygota</taxon>
        <taxon>Coleoptera</taxon>
        <taxon>Polyphaga</taxon>
        <taxon>Elateriformia</taxon>
        <taxon>Buprestoidea</taxon>
        <taxon>Buprestidae</taxon>
        <taxon>Agrilinae</taxon>
        <taxon>Agrilus</taxon>
    </lineage>
</organism>
<dbReference type="InterPro" id="IPR038765">
    <property type="entry name" value="Papain-like_cys_pep_sf"/>
</dbReference>
<dbReference type="GO" id="GO:0005737">
    <property type="term" value="C:cytoplasm"/>
    <property type="evidence" value="ECO:0007669"/>
    <property type="project" value="TreeGrafter"/>
</dbReference>
<evidence type="ECO:0000259" key="12">
    <source>
        <dbReference type="PROSITE" id="PS52048"/>
    </source>
</evidence>
<feature type="site" description="Important for enzyme activity" evidence="10">
    <location>
        <position position="180"/>
    </location>
</feature>
<evidence type="ECO:0000256" key="1">
    <source>
        <dbReference type="ARBA" id="ARBA00000707"/>
    </source>
</evidence>
<evidence type="ECO:0000256" key="4">
    <source>
        <dbReference type="ARBA" id="ARBA00022670"/>
    </source>
</evidence>
<dbReference type="PRINTS" id="PR00707">
    <property type="entry name" value="UBCTHYDRLASE"/>
</dbReference>
<dbReference type="STRING" id="224129.A0A1W4WEI9"/>
<dbReference type="PANTHER" id="PTHR10589">
    <property type="entry name" value="UBIQUITIN CARBOXYL-TERMINAL HYDROLASE"/>
    <property type="match status" value="1"/>
</dbReference>
<dbReference type="InterPro" id="IPR036959">
    <property type="entry name" value="Peptidase_C12_UCH_sf"/>
</dbReference>
<dbReference type="CDD" id="cd09616">
    <property type="entry name" value="Peptidase_C12_UCH_L1_L3"/>
    <property type="match status" value="1"/>
</dbReference>
<dbReference type="GeneID" id="108732508"/>
<evidence type="ECO:0000256" key="8">
    <source>
        <dbReference type="ARBA" id="ARBA00055560"/>
    </source>
</evidence>
<protein>
    <recommendedName>
        <fullName evidence="9 11">Ubiquitin carboxyl-terminal hydrolase</fullName>
        <ecNumber evidence="3 11">3.4.19.12</ecNumber>
    </recommendedName>
</protein>